<protein>
    <submittedName>
        <fullName evidence="2">Uncharacterized protein</fullName>
    </submittedName>
</protein>
<feature type="transmembrane region" description="Helical" evidence="1">
    <location>
        <begin position="6"/>
        <end position="27"/>
    </location>
</feature>
<keyword evidence="1" id="KW-0812">Transmembrane</keyword>
<dbReference type="Proteomes" id="UP000182690">
    <property type="component" value="Unassembled WGS sequence"/>
</dbReference>
<feature type="transmembrane region" description="Helical" evidence="1">
    <location>
        <begin position="116"/>
        <end position="138"/>
    </location>
</feature>
<dbReference type="EMBL" id="FNKB01000001">
    <property type="protein sequence ID" value="SDQ25852.1"/>
    <property type="molecule type" value="Genomic_DNA"/>
</dbReference>
<reference evidence="2 3" key="1">
    <citation type="submission" date="2016-10" db="EMBL/GenBank/DDBJ databases">
        <authorList>
            <person name="de Groot N.N."/>
        </authorList>
    </citation>
    <scope>NUCLEOTIDE SEQUENCE [LARGE SCALE GENOMIC DNA]</scope>
    <source>
        <strain evidence="2 3">DSM 22788</strain>
    </source>
</reference>
<keyword evidence="1" id="KW-0472">Membrane</keyword>
<dbReference type="OrthoDB" id="2082317at2"/>
<accession>A0A1H0ZEM1</accession>
<evidence type="ECO:0000313" key="3">
    <source>
        <dbReference type="Proteomes" id="UP000182690"/>
    </source>
</evidence>
<name>A0A1H0ZEM1_9MICO</name>
<sequence>MVLTAIVICEVAFWAAILAGLSARYLLRRARLGALLLMLAPVIDVVLLALVTIDLLGGGTASWQHGLAAIYIGVSVAYGRRMVAWADVRFAHRFAGGPAPEKPTGMRYTAKCWKDVVTTLIAVAIAAGILAAIIAVVNDPQRTEALSNCYGILGVILAIDVVWAVSYTIWPKKPAPHPASLRS</sequence>
<feature type="transmembrane region" description="Helical" evidence="1">
    <location>
        <begin position="34"/>
        <end position="56"/>
    </location>
</feature>
<keyword evidence="1" id="KW-1133">Transmembrane helix</keyword>
<dbReference type="AlphaFoldDB" id="A0A1H0ZEM1"/>
<feature type="transmembrane region" description="Helical" evidence="1">
    <location>
        <begin position="150"/>
        <end position="170"/>
    </location>
</feature>
<dbReference type="RefSeq" id="WP_010157603.1">
    <property type="nucleotide sequence ID" value="NZ_FNKB01000001.1"/>
</dbReference>
<dbReference type="STRING" id="1079994.SAMN04488565_1688"/>
<evidence type="ECO:0000313" key="2">
    <source>
        <dbReference type="EMBL" id="SDQ25852.1"/>
    </source>
</evidence>
<gene>
    <name evidence="2" type="ORF">SAMN04488565_1688</name>
</gene>
<evidence type="ECO:0000256" key="1">
    <source>
        <dbReference type="SAM" id="Phobius"/>
    </source>
</evidence>
<organism evidence="2 3">
    <name type="scientific">Leucobacter chromiiresistens</name>
    <dbReference type="NCBI Taxonomy" id="1079994"/>
    <lineage>
        <taxon>Bacteria</taxon>
        <taxon>Bacillati</taxon>
        <taxon>Actinomycetota</taxon>
        <taxon>Actinomycetes</taxon>
        <taxon>Micrococcales</taxon>
        <taxon>Microbacteriaceae</taxon>
        <taxon>Leucobacter</taxon>
    </lineage>
</organism>
<proteinExistence type="predicted"/>
<dbReference type="eggNOG" id="ENOG502ZBQP">
    <property type="taxonomic scope" value="Bacteria"/>
</dbReference>